<reference evidence="1" key="1">
    <citation type="submission" date="2021-02" db="EMBL/GenBank/DDBJ databases">
        <authorList>
            <person name="Dougan E. K."/>
            <person name="Rhodes N."/>
            <person name="Thang M."/>
            <person name="Chan C."/>
        </authorList>
    </citation>
    <scope>NUCLEOTIDE SEQUENCE</scope>
</reference>
<organism evidence="1 2">
    <name type="scientific">Polarella glacialis</name>
    <name type="common">Dinoflagellate</name>
    <dbReference type="NCBI Taxonomy" id="89957"/>
    <lineage>
        <taxon>Eukaryota</taxon>
        <taxon>Sar</taxon>
        <taxon>Alveolata</taxon>
        <taxon>Dinophyceae</taxon>
        <taxon>Suessiales</taxon>
        <taxon>Suessiaceae</taxon>
        <taxon>Polarella</taxon>
    </lineage>
</organism>
<comment type="caution">
    <text evidence="1">The sequence shown here is derived from an EMBL/GenBank/DDBJ whole genome shotgun (WGS) entry which is preliminary data.</text>
</comment>
<dbReference type="EMBL" id="CAJNNW010004845">
    <property type="protein sequence ID" value="CAE8646809.1"/>
    <property type="molecule type" value="Genomic_DNA"/>
</dbReference>
<protein>
    <submittedName>
        <fullName evidence="1">Uncharacterized protein</fullName>
    </submittedName>
</protein>
<feature type="non-terminal residue" evidence="1">
    <location>
        <position position="1"/>
    </location>
</feature>
<proteinExistence type="predicted"/>
<dbReference type="Proteomes" id="UP000626109">
    <property type="component" value="Unassembled WGS sequence"/>
</dbReference>
<evidence type="ECO:0000313" key="2">
    <source>
        <dbReference type="Proteomes" id="UP000626109"/>
    </source>
</evidence>
<evidence type="ECO:0000313" key="1">
    <source>
        <dbReference type="EMBL" id="CAE8646809.1"/>
    </source>
</evidence>
<feature type="non-terminal residue" evidence="1">
    <location>
        <position position="98"/>
    </location>
</feature>
<gene>
    <name evidence="1" type="ORF">PGLA2088_LOCUS5131</name>
</gene>
<accession>A0A813I907</accession>
<sequence>AAVRQRPQSGELLASLDEGAWIPDPIAYQATRSRGGYEATEAKLFGWNELLGTWAEHLLTAIDIAVLGEQVPTLLALLDRNCAKCQEQLLDLRRFKFG</sequence>
<dbReference type="AlphaFoldDB" id="A0A813I907"/>
<name>A0A813I907_POLGL</name>